<feature type="domain" description="NAD(P)-binding" evidence="1">
    <location>
        <begin position="4"/>
        <end position="233"/>
    </location>
</feature>
<dbReference type="InterPro" id="IPR036291">
    <property type="entry name" value="NAD(P)-bd_dom_sf"/>
</dbReference>
<protein>
    <recommendedName>
        <fullName evidence="1">NAD(P)-binding domain-containing protein</fullName>
    </recommendedName>
</protein>
<accession>X1KQ72</accession>
<sequence>MKVLITGISGFAGSHLAEYFLAEGKHEIFGAIKWRSDRQNISHIQDRIHLFECDIKDAFAMKTIITEIKPEQIFHLAAQSYVSFSWRAPQETLITNIIGELNLFEAVRQVKIDPLIHIAGSSEEYGMVVPEELPITEANALRPLSPYGVSKVTQDLLGYQYFKSYGLRIIRTRAFNHTGPRRGTVFATSNFARQIVEIEKNKRDPVIYVGNLEAVRDFTDVRDVVRAYALTLERV</sequence>
<reference evidence="2" key="1">
    <citation type="journal article" date="2014" name="Front. Microbiol.">
        <title>High frequency of phylogenetically diverse reductive dehalogenase-homologous genes in deep subseafloor sedimentary metagenomes.</title>
        <authorList>
            <person name="Kawai M."/>
            <person name="Futagami T."/>
            <person name="Toyoda A."/>
            <person name="Takaki Y."/>
            <person name="Nishi S."/>
            <person name="Hori S."/>
            <person name="Arai W."/>
            <person name="Tsubouchi T."/>
            <person name="Morono Y."/>
            <person name="Uchiyama I."/>
            <person name="Ito T."/>
            <person name="Fujiyama A."/>
            <person name="Inagaki F."/>
            <person name="Takami H."/>
        </authorList>
    </citation>
    <scope>NUCLEOTIDE SEQUENCE</scope>
    <source>
        <strain evidence="2">Expedition CK06-06</strain>
    </source>
</reference>
<dbReference type="AlphaFoldDB" id="X1KQ72"/>
<dbReference type="EMBL" id="BARU01035761">
    <property type="protein sequence ID" value="GAH84153.1"/>
    <property type="molecule type" value="Genomic_DNA"/>
</dbReference>
<organism evidence="2">
    <name type="scientific">marine sediment metagenome</name>
    <dbReference type="NCBI Taxonomy" id="412755"/>
    <lineage>
        <taxon>unclassified sequences</taxon>
        <taxon>metagenomes</taxon>
        <taxon>ecological metagenomes</taxon>
    </lineage>
</organism>
<name>X1KQ72_9ZZZZ</name>
<dbReference type="InterPro" id="IPR016040">
    <property type="entry name" value="NAD(P)-bd_dom"/>
</dbReference>
<dbReference type="Gene3D" id="3.40.50.720">
    <property type="entry name" value="NAD(P)-binding Rossmann-like Domain"/>
    <property type="match status" value="1"/>
</dbReference>
<comment type="caution">
    <text evidence="2">The sequence shown here is derived from an EMBL/GenBank/DDBJ whole genome shotgun (WGS) entry which is preliminary data.</text>
</comment>
<dbReference type="PANTHER" id="PTHR43000">
    <property type="entry name" value="DTDP-D-GLUCOSE 4,6-DEHYDRATASE-RELATED"/>
    <property type="match status" value="1"/>
</dbReference>
<gene>
    <name evidence="2" type="ORF">S03H2_55923</name>
</gene>
<evidence type="ECO:0000313" key="2">
    <source>
        <dbReference type="EMBL" id="GAH84153.1"/>
    </source>
</evidence>
<dbReference type="CDD" id="cd05260">
    <property type="entry name" value="GDP_MD_SDR_e"/>
    <property type="match status" value="1"/>
</dbReference>
<dbReference type="SUPFAM" id="SSF51735">
    <property type="entry name" value="NAD(P)-binding Rossmann-fold domains"/>
    <property type="match status" value="1"/>
</dbReference>
<proteinExistence type="predicted"/>
<feature type="non-terminal residue" evidence="2">
    <location>
        <position position="235"/>
    </location>
</feature>
<dbReference type="Gene3D" id="3.90.25.10">
    <property type="entry name" value="UDP-galactose 4-epimerase, domain 1"/>
    <property type="match status" value="1"/>
</dbReference>
<dbReference type="Pfam" id="PF16363">
    <property type="entry name" value="GDP_Man_Dehyd"/>
    <property type="match status" value="1"/>
</dbReference>
<evidence type="ECO:0000259" key="1">
    <source>
        <dbReference type="Pfam" id="PF16363"/>
    </source>
</evidence>